<keyword evidence="5" id="KW-1185">Reference proteome</keyword>
<dbReference type="RefSeq" id="WP_166952345.1">
    <property type="nucleotide sequence ID" value="NZ_JAASQI010000004.1"/>
</dbReference>
<dbReference type="Gene3D" id="3.40.1190.20">
    <property type="match status" value="1"/>
</dbReference>
<dbReference type="EMBL" id="JAASQI010000004">
    <property type="protein sequence ID" value="NIJ58352.1"/>
    <property type="molecule type" value="Genomic_DNA"/>
</dbReference>
<sequence>MARILVLGHVHHDRVWRLDRPLVSGARLHWQTRETRLGGGGFNTASALRNLGHDVVLATALTDDAGGHAAIAALRRLGIDTRHVRLVAGETQLVEILLDPEGERTIVFSASHVRPAIPVPANADFDAAYINARAYDEAGLAALESLPLVVAQFPLSQAMPMPATVVVGSRADLAPRAASDLWPAAERVTGGRAEWLVLTDGPGPVTVTDGRSEALAPVPRRLDLPDMTGAGDCFAAGLVAALAGRSALDIGLLLEAAGEANAATARLLADRDRVLPPVLL</sequence>
<accession>A0ABX0UZG1</accession>
<evidence type="ECO:0000259" key="3">
    <source>
        <dbReference type="Pfam" id="PF00294"/>
    </source>
</evidence>
<dbReference type="PANTHER" id="PTHR10584:SF166">
    <property type="entry name" value="RIBOKINASE"/>
    <property type="match status" value="1"/>
</dbReference>
<name>A0ABX0UZG1_9HYPH</name>
<protein>
    <submittedName>
        <fullName evidence="4">Sugar/nucleoside kinase (Ribokinase family)</fullName>
    </submittedName>
</protein>
<dbReference type="PANTHER" id="PTHR10584">
    <property type="entry name" value="SUGAR KINASE"/>
    <property type="match status" value="1"/>
</dbReference>
<keyword evidence="1" id="KW-0808">Transferase</keyword>
<proteinExistence type="predicted"/>
<evidence type="ECO:0000256" key="1">
    <source>
        <dbReference type="ARBA" id="ARBA00022679"/>
    </source>
</evidence>
<dbReference type="SUPFAM" id="SSF53613">
    <property type="entry name" value="Ribokinase-like"/>
    <property type="match status" value="1"/>
</dbReference>
<keyword evidence="2 4" id="KW-0418">Kinase</keyword>
<feature type="domain" description="Carbohydrate kinase PfkB" evidence="3">
    <location>
        <begin position="2"/>
        <end position="267"/>
    </location>
</feature>
<organism evidence="4 5">
    <name type="scientific">Pseudochelatococcus lubricantis</name>
    <dbReference type="NCBI Taxonomy" id="1538102"/>
    <lineage>
        <taxon>Bacteria</taxon>
        <taxon>Pseudomonadati</taxon>
        <taxon>Pseudomonadota</taxon>
        <taxon>Alphaproteobacteria</taxon>
        <taxon>Hyphomicrobiales</taxon>
        <taxon>Chelatococcaceae</taxon>
        <taxon>Pseudochelatococcus</taxon>
    </lineage>
</organism>
<evidence type="ECO:0000313" key="4">
    <source>
        <dbReference type="EMBL" id="NIJ58352.1"/>
    </source>
</evidence>
<gene>
    <name evidence="4" type="ORF">FHS82_002194</name>
</gene>
<dbReference type="InterPro" id="IPR011611">
    <property type="entry name" value="PfkB_dom"/>
</dbReference>
<comment type="caution">
    <text evidence="4">The sequence shown here is derived from an EMBL/GenBank/DDBJ whole genome shotgun (WGS) entry which is preliminary data.</text>
</comment>
<evidence type="ECO:0000256" key="2">
    <source>
        <dbReference type="ARBA" id="ARBA00022777"/>
    </source>
</evidence>
<evidence type="ECO:0000313" key="5">
    <source>
        <dbReference type="Proteomes" id="UP001429580"/>
    </source>
</evidence>
<dbReference type="Pfam" id="PF00294">
    <property type="entry name" value="PfkB"/>
    <property type="match status" value="1"/>
</dbReference>
<dbReference type="GO" id="GO:0016301">
    <property type="term" value="F:kinase activity"/>
    <property type="evidence" value="ECO:0007669"/>
    <property type="project" value="UniProtKB-KW"/>
</dbReference>
<dbReference type="InterPro" id="IPR029056">
    <property type="entry name" value="Ribokinase-like"/>
</dbReference>
<dbReference type="Proteomes" id="UP001429580">
    <property type="component" value="Unassembled WGS sequence"/>
</dbReference>
<reference evidence="4 5" key="1">
    <citation type="submission" date="2020-03" db="EMBL/GenBank/DDBJ databases">
        <title>Genomic Encyclopedia of Type Strains, Phase IV (KMG-IV): sequencing the most valuable type-strain genomes for metagenomic binning, comparative biology and taxonomic classification.</title>
        <authorList>
            <person name="Goeker M."/>
        </authorList>
    </citation>
    <scope>NUCLEOTIDE SEQUENCE [LARGE SCALE GENOMIC DNA]</scope>
    <source>
        <strain evidence="4 5">DSM 103870</strain>
    </source>
</reference>